<reference evidence="1" key="1">
    <citation type="submission" date="2023-08" db="EMBL/GenBank/DDBJ databases">
        <authorList>
            <person name="Chen Y."/>
            <person name="Shah S."/>
            <person name="Dougan E. K."/>
            <person name="Thang M."/>
            <person name="Chan C."/>
        </authorList>
    </citation>
    <scope>NUCLEOTIDE SEQUENCE</scope>
</reference>
<protein>
    <submittedName>
        <fullName evidence="1">Uncharacterized protein</fullName>
    </submittedName>
</protein>
<dbReference type="EMBL" id="CAUJNA010000213">
    <property type="protein sequence ID" value="CAJ1373724.1"/>
    <property type="molecule type" value="Genomic_DNA"/>
</dbReference>
<name>A0AA36MIP3_9DINO</name>
<sequence>MSIIVIVLMALAQGDEILSALDTDDCADCAFSALQVRAVADQEAQGYCQGQDTFCVQTSESTCRFWKEKGCWWESGVSSELGKMGHCSGSDMFCRTESRSSCTFWRDKGCRWVIGGAREHHASCHGSSMFCSTTSKSTCDFWENQGCTWQ</sequence>
<comment type="caution">
    <text evidence="1">The sequence shown here is derived from an EMBL/GenBank/DDBJ whole genome shotgun (WGS) entry which is preliminary data.</text>
</comment>
<dbReference type="Proteomes" id="UP001178507">
    <property type="component" value="Unassembled WGS sequence"/>
</dbReference>
<keyword evidence="2" id="KW-1185">Reference proteome</keyword>
<dbReference type="AlphaFoldDB" id="A0AA36MIP3"/>
<organism evidence="1 2">
    <name type="scientific">Effrenium voratum</name>
    <dbReference type="NCBI Taxonomy" id="2562239"/>
    <lineage>
        <taxon>Eukaryota</taxon>
        <taxon>Sar</taxon>
        <taxon>Alveolata</taxon>
        <taxon>Dinophyceae</taxon>
        <taxon>Suessiales</taxon>
        <taxon>Symbiodiniaceae</taxon>
        <taxon>Effrenium</taxon>
    </lineage>
</organism>
<accession>A0AA36MIP3</accession>
<gene>
    <name evidence="1" type="ORF">EVOR1521_LOCUS3463</name>
</gene>
<evidence type="ECO:0000313" key="2">
    <source>
        <dbReference type="Proteomes" id="UP001178507"/>
    </source>
</evidence>
<evidence type="ECO:0000313" key="1">
    <source>
        <dbReference type="EMBL" id="CAJ1373724.1"/>
    </source>
</evidence>
<proteinExistence type="predicted"/>